<proteinExistence type="predicted"/>
<name>A0A2T0BLJ9_9CLOT</name>
<evidence type="ECO:0000313" key="3">
    <source>
        <dbReference type="Proteomes" id="UP000237798"/>
    </source>
</evidence>
<evidence type="ECO:0000256" key="1">
    <source>
        <dbReference type="SAM" id="Coils"/>
    </source>
</evidence>
<comment type="caution">
    <text evidence="2">The sequence shown here is derived from an EMBL/GenBank/DDBJ whole genome shotgun (WGS) entry which is preliminary data.</text>
</comment>
<organism evidence="2 3">
    <name type="scientific">Clostridium luticellarii</name>
    <dbReference type="NCBI Taxonomy" id="1691940"/>
    <lineage>
        <taxon>Bacteria</taxon>
        <taxon>Bacillati</taxon>
        <taxon>Bacillota</taxon>
        <taxon>Clostridia</taxon>
        <taxon>Eubacteriales</taxon>
        <taxon>Clostridiaceae</taxon>
        <taxon>Clostridium</taxon>
    </lineage>
</organism>
<keyword evidence="1" id="KW-0175">Coiled coil</keyword>
<feature type="coiled-coil region" evidence="1">
    <location>
        <begin position="59"/>
        <end position="101"/>
    </location>
</feature>
<dbReference type="Proteomes" id="UP000237798">
    <property type="component" value="Unassembled WGS sequence"/>
</dbReference>
<dbReference type="RefSeq" id="WP_106009918.1">
    <property type="nucleotide sequence ID" value="NZ_PVXP01000034.1"/>
</dbReference>
<dbReference type="AlphaFoldDB" id="A0A2T0BLJ9"/>
<accession>A0A2T0BLJ9</accession>
<evidence type="ECO:0008006" key="4">
    <source>
        <dbReference type="Google" id="ProtNLM"/>
    </source>
</evidence>
<dbReference type="OrthoDB" id="1752197at2"/>
<gene>
    <name evidence="2" type="ORF">CLLU_22940</name>
</gene>
<sequence length="323" mass="37702">MNKYQRLFNQAIEKNKRALTAEQVLKIQKLYLNTAKQLKKQLRNKKTNKITRNWINSYLKSIKTYLDDLNKQLNQLSLKSLEDSAKEIARIKKEVLKFEIKDVPDKYLSACARVPKSAVEALIKGTLYKDGKGLSERIWDLTKKYEKDIQTVLIEGMSQGKTYTELMDDLNKYINPKAKKDWKWSKVYPGTSKTVDYNAQRLVRTSINHAFFIGNIRSTQDDPFATAIHWQLSSSHYERQIVPFGPDECDDFATQDDYKLGTGNYPDDKVPTPHPNCLCTQYPVYDKSLTDIGKEINRWIKGEKNQKLDDWWENFVPSDYYTV</sequence>
<keyword evidence="3" id="KW-1185">Reference proteome</keyword>
<dbReference type="EMBL" id="PVXP01000034">
    <property type="protein sequence ID" value="PRR84755.1"/>
    <property type="molecule type" value="Genomic_DNA"/>
</dbReference>
<reference evidence="2 3" key="1">
    <citation type="submission" date="2018-03" db="EMBL/GenBank/DDBJ databases">
        <title>Genome sequence of Clostridium luticellarii DSM 29923.</title>
        <authorList>
            <person name="Poehlein A."/>
            <person name="Daniel R."/>
        </authorList>
    </citation>
    <scope>NUCLEOTIDE SEQUENCE [LARGE SCALE GENOMIC DNA]</scope>
    <source>
        <strain evidence="2 3">DSM 29923</strain>
    </source>
</reference>
<evidence type="ECO:0000313" key="2">
    <source>
        <dbReference type="EMBL" id="PRR84755.1"/>
    </source>
</evidence>
<protein>
    <recommendedName>
        <fullName evidence="4">Phage Mu protein F like protein</fullName>
    </recommendedName>
</protein>